<dbReference type="Pfam" id="PF10545">
    <property type="entry name" value="MADF_DNA_bdg"/>
    <property type="match status" value="1"/>
</dbReference>
<dbReference type="RefSeq" id="XP_028155079.1">
    <property type="nucleotide sequence ID" value="XM_028299278.1"/>
</dbReference>
<feature type="compositionally biased region" description="Polar residues" evidence="1">
    <location>
        <begin position="143"/>
        <end position="154"/>
    </location>
</feature>
<feature type="domain" description="MADF" evidence="2">
    <location>
        <begin position="10"/>
        <end position="98"/>
    </location>
</feature>
<dbReference type="PANTHER" id="PTHR12243">
    <property type="entry name" value="MADF DOMAIN TRANSCRIPTION FACTOR"/>
    <property type="match status" value="1"/>
</dbReference>
<reference evidence="3" key="1">
    <citation type="submission" date="2025-08" db="UniProtKB">
        <authorList>
            <consortium name="RefSeq"/>
        </authorList>
    </citation>
    <scope>IDENTIFICATION</scope>
</reference>
<organism evidence="3">
    <name type="scientific">Diabrotica virgifera virgifera</name>
    <name type="common">western corn rootworm</name>
    <dbReference type="NCBI Taxonomy" id="50390"/>
    <lineage>
        <taxon>Eukaryota</taxon>
        <taxon>Metazoa</taxon>
        <taxon>Ecdysozoa</taxon>
        <taxon>Arthropoda</taxon>
        <taxon>Hexapoda</taxon>
        <taxon>Insecta</taxon>
        <taxon>Pterygota</taxon>
        <taxon>Neoptera</taxon>
        <taxon>Endopterygota</taxon>
        <taxon>Coleoptera</taxon>
        <taxon>Polyphaga</taxon>
        <taxon>Cucujiformia</taxon>
        <taxon>Chrysomeloidea</taxon>
        <taxon>Chrysomelidae</taxon>
        <taxon>Galerucinae</taxon>
        <taxon>Diabroticina</taxon>
        <taxon>Diabroticites</taxon>
        <taxon>Diabrotica</taxon>
    </lineage>
</organism>
<accession>A0A6P7H0F7</accession>
<dbReference type="PROSITE" id="PS51029">
    <property type="entry name" value="MADF"/>
    <property type="match status" value="1"/>
</dbReference>
<sequence length="301" mass="34703">MFNQIMDDERLIKLIRQHPILYDALHPKYSDFATKQNVWEMISREINVDVPICKSRWINIRDTYRRSLKKSLTRSGDERKIKRYKYSRELQFIKKHLKERCKLPIEAGIKQEPTEEKNENEAIHFEVNISDEDNVSSHDSQEVDSLSNSHNPTNEPIFESVEMPVLDDEDEIPGIDEIQKHNLSQNNVSSKLLEYLIKNKDSRAQDAPKKEHPVDVFLSSMSDTLKSLDAYRLNLAKSEIFATVQKYEMQMILDQFPGQSAPQPNSTACTANSIPHSSFEPSTSTPVISSASIDLHDIKML</sequence>
<name>A0A6P7H0F7_DIAVI</name>
<dbReference type="FunCoup" id="A0A6P7H0F7">
    <property type="interactions" value="36"/>
</dbReference>
<evidence type="ECO:0000313" key="3">
    <source>
        <dbReference type="RefSeq" id="XP_028155079.1"/>
    </source>
</evidence>
<protein>
    <submittedName>
        <fullName evidence="3">Uncharacterized protein LOC114348793</fullName>
    </submittedName>
</protein>
<proteinExistence type="predicted"/>
<evidence type="ECO:0000259" key="2">
    <source>
        <dbReference type="PROSITE" id="PS51029"/>
    </source>
</evidence>
<dbReference type="SMART" id="SM00595">
    <property type="entry name" value="MADF"/>
    <property type="match status" value="1"/>
</dbReference>
<evidence type="ECO:0000256" key="1">
    <source>
        <dbReference type="SAM" id="MobiDB-lite"/>
    </source>
</evidence>
<dbReference type="AlphaFoldDB" id="A0A6P7H0F7"/>
<feature type="region of interest" description="Disordered" evidence="1">
    <location>
        <begin position="258"/>
        <end position="285"/>
    </location>
</feature>
<dbReference type="InParanoid" id="A0A6P7H0F7"/>
<gene>
    <name evidence="3" type="primary">LOC114348793</name>
</gene>
<dbReference type="PANTHER" id="PTHR12243:SF67">
    <property type="entry name" value="COREPRESSOR OF PANGOLIN, ISOFORM A-RELATED"/>
    <property type="match status" value="1"/>
</dbReference>
<feature type="region of interest" description="Disordered" evidence="1">
    <location>
        <begin position="127"/>
        <end position="157"/>
    </location>
</feature>
<dbReference type="InterPro" id="IPR006578">
    <property type="entry name" value="MADF-dom"/>
</dbReference>
<dbReference type="InterPro" id="IPR039353">
    <property type="entry name" value="TF_Adf1"/>
</dbReference>